<evidence type="ECO:0000313" key="6">
    <source>
        <dbReference type="Proteomes" id="UP001174694"/>
    </source>
</evidence>
<dbReference type="SMART" id="SM00674">
    <property type="entry name" value="CENPB"/>
    <property type="match status" value="1"/>
</dbReference>
<dbReference type="Gene3D" id="1.10.10.60">
    <property type="entry name" value="Homeodomain-like"/>
    <property type="match status" value="2"/>
</dbReference>
<dbReference type="PANTHER" id="PTHR19303">
    <property type="entry name" value="TRANSPOSON"/>
    <property type="match status" value="1"/>
</dbReference>
<evidence type="ECO:0000256" key="2">
    <source>
        <dbReference type="ARBA" id="ARBA00023242"/>
    </source>
</evidence>
<feature type="compositionally biased region" description="Low complexity" evidence="3">
    <location>
        <begin position="454"/>
        <end position="465"/>
    </location>
</feature>
<feature type="compositionally biased region" description="Polar residues" evidence="3">
    <location>
        <begin position="349"/>
        <end position="371"/>
    </location>
</feature>
<feature type="compositionally biased region" description="Polar residues" evidence="3">
    <location>
        <begin position="397"/>
        <end position="412"/>
    </location>
</feature>
<dbReference type="Proteomes" id="UP001174694">
    <property type="component" value="Unassembled WGS sequence"/>
</dbReference>
<feature type="domain" description="HTH CENPB-type" evidence="4">
    <location>
        <begin position="157"/>
        <end position="231"/>
    </location>
</feature>
<dbReference type="AlphaFoldDB" id="A0AA38VWQ7"/>
<dbReference type="EMBL" id="JANBVO010000007">
    <property type="protein sequence ID" value="KAJ9150813.1"/>
    <property type="molecule type" value="Genomic_DNA"/>
</dbReference>
<evidence type="ECO:0000256" key="3">
    <source>
        <dbReference type="SAM" id="MobiDB-lite"/>
    </source>
</evidence>
<feature type="compositionally biased region" description="Pro residues" evidence="3">
    <location>
        <begin position="71"/>
        <end position="84"/>
    </location>
</feature>
<reference evidence="5" key="1">
    <citation type="submission" date="2022-07" db="EMBL/GenBank/DDBJ databases">
        <title>Fungi with potential for degradation of polypropylene.</title>
        <authorList>
            <person name="Gostincar C."/>
        </authorList>
    </citation>
    <scope>NUCLEOTIDE SEQUENCE</scope>
    <source>
        <strain evidence="5">EXF-13308</strain>
    </source>
</reference>
<dbReference type="InterPro" id="IPR009057">
    <property type="entry name" value="Homeodomain-like_sf"/>
</dbReference>
<evidence type="ECO:0000259" key="4">
    <source>
        <dbReference type="PROSITE" id="PS51253"/>
    </source>
</evidence>
<organism evidence="5 6">
    <name type="scientific">Pleurostoma richardsiae</name>
    <dbReference type="NCBI Taxonomy" id="41990"/>
    <lineage>
        <taxon>Eukaryota</taxon>
        <taxon>Fungi</taxon>
        <taxon>Dikarya</taxon>
        <taxon>Ascomycota</taxon>
        <taxon>Pezizomycotina</taxon>
        <taxon>Sordariomycetes</taxon>
        <taxon>Sordariomycetidae</taxon>
        <taxon>Calosphaeriales</taxon>
        <taxon>Pleurostomataceae</taxon>
        <taxon>Pleurostoma</taxon>
    </lineage>
</organism>
<dbReference type="InterPro" id="IPR007889">
    <property type="entry name" value="HTH_Psq"/>
</dbReference>
<feature type="compositionally biased region" description="Polar residues" evidence="3">
    <location>
        <begin position="306"/>
        <end position="340"/>
    </location>
</feature>
<keyword evidence="1" id="KW-0238">DNA-binding</keyword>
<feature type="compositionally biased region" description="Low complexity" evidence="3">
    <location>
        <begin position="57"/>
        <end position="70"/>
    </location>
</feature>
<feature type="compositionally biased region" description="Pro residues" evidence="3">
    <location>
        <begin position="25"/>
        <end position="35"/>
    </location>
</feature>
<sequence>MPDYGGHFGFMPPITHGLPSESIPRMPPPPPPQPMHPSQQGHPPLSMLVVPSNPTWPSMYTNPSPSSYSSPPVPLPQAPAPLPVPLKTTKLPPLHTSSTPRKTLTDDDRRRMCQFAEDNPGMKQTEIGSHFGVERSTVSKVLRQKEKYLFPEDRSSSPVRRAKGKLPDIEKALASWARNAQKSGHPITDAEIKERAQYFAAHFTAGESPVRTSSHSWLEKFKQKNGIGPGRLMRRASETNIPDSAHMSRASPSLTPSQPSSAISPSSPSLHPSPSPLSANRSDEEKDAGQGMMDFTPETGSYKHAGSQSATSLSSAFTDTAVSSFSGSALSPTAQFTFSPDPSVGGFLQDQSRQLPPGGASSNFQRPRSQTFPTLDLEYMNQQQGTEPLTPKYHISTTAPSSALDSPENEITSAPFGIDNTITSPQHQLHHSNSNSSISGRQTGTPVTSSAVLSTPGGSSPTSPTQEDARRAADTLLSFITNVVPKGFVDQNEFAAIVRLTERLRLHQHQTAKTVHGLGGLSRIPEGDSEMTNAPPPVPMSIVKAETTLSN</sequence>
<dbReference type="PROSITE" id="PS51253">
    <property type="entry name" value="HTH_CENPB"/>
    <property type="match status" value="1"/>
</dbReference>
<dbReference type="PANTHER" id="PTHR19303:SF70">
    <property type="entry name" value="HTH CENPB-TYPE DOMAIN-CONTAINING PROTEIN"/>
    <property type="match status" value="1"/>
</dbReference>
<feature type="region of interest" description="Disordered" evidence="3">
    <location>
        <begin position="207"/>
        <end position="371"/>
    </location>
</feature>
<dbReference type="GO" id="GO:0005634">
    <property type="term" value="C:nucleus"/>
    <property type="evidence" value="ECO:0007669"/>
    <property type="project" value="TreeGrafter"/>
</dbReference>
<dbReference type="GO" id="GO:0003677">
    <property type="term" value="F:DNA binding"/>
    <property type="evidence" value="ECO:0007669"/>
    <property type="project" value="UniProtKB-KW"/>
</dbReference>
<evidence type="ECO:0000256" key="1">
    <source>
        <dbReference type="ARBA" id="ARBA00023125"/>
    </source>
</evidence>
<dbReference type="Pfam" id="PF03221">
    <property type="entry name" value="HTH_Tnp_Tc5"/>
    <property type="match status" value="1"/>
</dbReference>
<dbReference type="Pfam" id="PF04218">
    <property type="entry name" value="CENP-B_N"/>
    <property type="match status" value="1"/>
</dbReference>
<dbReference type="SUPFAM" id="SSF46689">
    <property type="entry name" value="Homeodomain-like"/>
    <property type="match status" value="2"/>
</dbReference>
<protein>
    <submittedName>
        <fullName evidence="5">Major centromere autoantigen B</fullName>
    </submittedName>
</protein>
<proteinExistence type="predicted"/>
<name>A0AA38VWQ7_9PEZI</name>
<feature type="compositionally biased region" description="Low complexity" evidence="3">
    <location>
        <begin position="85"/>
        <end position="94"/>
    </location>
</feature>
<evidence type="ECO:0000313" key="5">
    <source>
        <dbReference type="EMBL" id="KAJ9150813.1"/>
    </source>
</evidence>
<keyword evidence="6" id="KW-1185">Reference proteome</keyword>
<feature type="compositionally biased region" description="Low complexity" evidence="3">
    <location>
        <begin position="256"/>
        <end position="278"/>
    </location>
</feature>
<accession>A0AA38VWQ7</accession>
<gene>
    <name evidence="5" type="ORF">NKR23_g3603</name>
</gene>
<feature type="region of interest" description="Disordered" evidence="3">
    <location>
        <begin position="397"/>
        <end position="470"/>
    </location>
</feature>
<feature type="region of interest" description="Disordered" evidence="3">
    <location>
        <begin position="1"/>
        <end position="108"/>
    </location>
</feature>
<keyword evidence="2" id="KW-0539">Nucleus</keyword>
<comment type="caution">
    <text evidence="5">The sequence shown here is derived from an EMBL/GenBank/DDBJ whole genome shotgun (WGS) entry which is preliminary data.</text>
</comment>
<dbReference type="InterPro" id="IPR006600">
    <property type="entry name" value="HTH_CenpB_DNA-bd_dom"/>
</dbReference>
<dbReference type="InterPro" id="IPR050863">
    <property type="entry name" value="CenT-Element_Derived"/>
</dbReference>
<feature type="compositionally biased region" description="Polar residues" evidence="3">
    <location>
        <begin position="440"/>
        <end position="453"/>
    </location>
</feature>